<evidence type="ECO:0000313" key="3">
    <source>
        <dbReference type="Proteomes" id="UP000050761"/>
    </source>
</evidence>
<gene>
    <name evidence="2" type="ORF">HPBE_LOCUS16620</name>
</gene>
<name>A0A183G4X8_HELPZ</name>
<accession>A0A183G4X8</accession>
<evidence type="ECO:0000256" key="1">
    <source>
        <dbReference type="SAM" id="Phobius"/>
    </source>
</evidence>
<dbReference type="AlphaFoldDB" id="A0A183G4X8"/>
<reference evidence="4" key="2">
    <citation type="submission" date="2019-09" db="UniProtKB">
        <authorList>
            <consortium name="WormBaseParasite"/>
        </authorList>
    </citation>
    <scope>IDENTIFICATION</scope>
</reference>
<keyword evidence="1" id="KW-0812">Transmembrane</keyword>
<evidence type="ECO:0000313" key="2">
    <source>
        <dbReference type="EMBL" id="VDP06510.1"/>
    </source>
</evidence>
<keyword evidence="3" id="KW-1185">Reference proteome</keyword>
<sequence>MALQKKRISIGGNMRQTERAIEDAVTRQHTHTQGKAHGPGLLVTIDVHMDGDGQSRRSARRRRGANGGSSGWLTLVLVVVLVVVVSDDAN</sequence>
<organism evidence="3 4">
    <name type="scientific">Heligmosomoides polygyrus</name>
    <name type="common">Parasitic roundworm</name>
    <dbReference type="NCBI Taxonomy" id="6339"/>
    <lineage>
        <taxon>Eukaryota</taxon>
        <taxon>Metazoa</taxon>
        <taxon>Ecdysozoa</taxon>
        <taxon>Nematoda</taxon>
        <taxon>Chromadorea</taxon>
        <taxon>Rhabditida</taxon>
        <taxon>Rhabditina</taxon>
        <taxon>Rhabditomorpha</taxon>
        <taxon>Strongyloidea</taxon>
        <taxon>Heligmosomidae</taxon>
        <taxon>Heligmosomoides</taxon>
    </lineage>
</organism>
<dbReference type="EMBL" id="UZAH01029523">
    <property type="protein sequence ID" value="VDP06510.1"/>
    <property type="molecule type" value="Genomic_DNA"/>
</dbReference>
<protein>
    <submittedName>
        <fullName evidence="4">30S ribosomal protein S30</fullName>
    </submittedName>
</protein>
<dbReference type="WBParaSite" id="HPBE_0001662101-mRNA-1">
    <property type="protein sequence ID" value="HPBE_0001662101-mRNA-1"/>
    <property type="gene ID" value="HPBE_0001662101"/>
</dbReference>
<reference evidence="2 3" key="1">
    <citation type="submission" date="2018-11" db="EMBL/GenBank/DDBJ databases">
        <authorList>
            <consortium name="Pathogen Informatics"/>
        </authorList>
    </citation>
    <scope>NUCLEOTIDE SEQUENCE [LARGE SCALE GENOMIC DNA]</scope>
</reference>
<proteinExistence type="predicted"/>
<evidence type="ECO:0000313" key="4">
    <source>
        <dbReference type="WBParaSite" id="HPBE_0001662101-mRNA-1"/>
    </source>
</evidence>
<keyword evidence="1" id="KW-0472">Membrane</keyword>
<keyword evidence="1" id="KW-1133">Transmembrane helix</keyword>
<feature type="transmembrane region" description="Helical" evidence="1">
    <location>
        <begin position="64"/>
        <end position="85"/>
    </location>
</feature>
<accession>A0A3P8AQK6</accession>
<dbReference type="Proteomes" id="UP000050761">
    <property type="component" value="Unassembled WGS sequence"/>
</dbReference>